<comment type="catalytic activity">
    <reaction evidence="5">
        <text>ATP + H2O = ADP + phosphate + H(+)</text>
        <dbReference type="Rhea" id="RHEA:13065"/>
        <dbReference type="ChEBI" id="CHEBI:15377"/>
        <dbReference type="ChEBI" id="CHEBI:15378"/>
        <dbReference type="ChEBI" id="CHEBI:30616"/>
        <dbReference type="ChEBI" id="CHEBI:43474"/>
        <dbReference type="ChEBI" id="CHEBI:456216"/>
        <dbReference type="EC" id="3.6.4.12"/>
    </reaction>
</comment>
<protein>
    <recommendedName>
        <fullName evidence="5">ATP-dependent DNA helicase</fullName>
        <ecNumber evidence="5">3.6.4.12</ecNumber>
    </recommendedName>
</protein>
<gene>
    <name evidence="8" type="primary">MPH1_2</name>
    <name evidence="8" type="ORF">IWW39_006536</name>
</gene>
<evidence type="ECO:0000256" key="5">
    <source>
        <dbReference type="RuleBase" id="RU367027"/>
    </source>
</evidence>
<dbReference type="Proteomes" id="UP001151516">
    <property type="component" value="Unassembled WGS sequence"/>
</dbReference>
<dbReference type="InterPro" id="IPR014001">
    <property type="entry name" value="Helicase_ATP-bd"/>
</dbReference>
<evidence type="ECO:0000313" key="9">
    <source>
        <dbReference type="Proteomes" id="UP001151516"/>
    </source>
</evidence>
<dbReference type="SUPFAM" id="SSF52540">
    <property type="entry name" value="P-loop containing nucleoside triphosphate hydrolases"/>
    <property type="match status" value="1"/>
</dbReference>
<evidence type="ECO:0000256" key="2">
    <source>
        <dbReference type="ARBA" id="ARBA00022801"/>
    </source>
</evidence>
<dbReference type="AlphaFoldDB" id="A0A9W8G7X9"/>
<dbReference type="GO" id="GO:0036297">
    <property type="term" value="P:interstrand cross-link repair"/>
    <property type="evidence" value="ECO:0007669"/>
    <property type="project" value="TreeGrafter"/>
</dbReference>
<dbReference type="GO" id="GO:0000400">
    <property type="term" value="F:four-way junction DNA binding"/>
    <property type="evidence" value="ECO:0007669"/>
    <property type="project" value="TreeGrafter"/>
</dbReference>
<dbReference type="GO" id="GO:0005524">
    <property type="term" value="F:ATP binding"/>
    <property type="evidence" value="ECO:0007669"/>
    <property type="project" value="UniProtKB-UniRule"/>
</dbReference>
<feature type="region of interest" description="Disordered" evidence="6">
    <location>
        <begin position="32"/>
        <end position="119"/>
    </location>
</feature>
<feature type="non-terminal residue" evidence="8">
    <location>
        <position position="310"/>
    </location>
</feature>
<evidence type="ECO:0000259" key="7">
    <source>
        <dbReference type="PROSITE" id="PS51192"/>
    </source>
</evidence>
<comment type="subunit">
    <text evidence="5">Interacts with the MHF histone-fold complex to form the FANCM-MHF complex.</text>
</comment>
<keyword evidence="3 8" id="KW-0347">Helicase</keyword>
<evidence type="ECO:0000256" key="1">
    <source>
        <dbReference type="ARBA" id="ARBA00022741"/>
    </source>
</evidence>
<evidence type="ECO:0000313" key="8">
    <source>
        <dbReference type="EMBL" id="KAJ2678341.1"/>
    </source>
</evidence>
<dbReference type="EC" id="3.6.4.12" evidence="5"/>
<dbReference type="GO" id="GO:0009378">
    <property type="term" value="F:four-way junction helicase activity"/>
    <property type="evidence" value="ECO:0007669"/>
    <property type="project" value="TreeGrafter"/>
</dbReference>
<dbReference type="InterPro" id="IPR011545">
    <property type="entry name" value="DEAD/DEAH_box_helicase_dom"/>
</dbReference>
<dbReference type="GO" id="GO:0016787">
    <property type="term" value="F:hydrolase activity"/>
    <property type="evidence" value="ECO:0007669"/>
    <property type="project" value="UniProtKB-KW"/>
</dbReference>
<reference evidence="8" key="1">
    <citation type="submission" date="2022-07" db="EMBL/GenBank/DDBJ databases">
        <title>Phylogenomic reconstructions and comparative analyses of Kickxellomycotina fungi.</title>
        <authorList>
            <person name="Reynolds N.K."/>
            <person name="Stajich J.E."/>
            <person name="Barry K."/>
            <person name="Grigoriev I.V."/>
            <person name="Crous P."/>
            <person name="Smith M.E."/>
        </authorList>
    </citation>
    <scope>NUCLEOTIDE SEQUENCE</scope>
    <source>
        <strain evidence="8">CBS 109367</strain>
    </source>
</reference>
<name>A0A9W8G7X9_9FUNG</name>
<dbReference type="GO" id="GO:0045003">
    <property type="term" value="P:double-strand break repair via synthesis-dependent strand annealing"/>
    <property type="evidence" value="ECO:0007669"/>
    <property type="project" value="TreeGrafter"/>
</dbReference>
<dbReference type="OrthoDB" id="164902at2759"/>
<organism evidence="8 9">
    <name type="scientific">Coemansia spiralis</name>
    <dbReference type="NCBI Taxonomy" id="417178"/>
    <lineage>
        <taxon>Eukaryota</taxon>
        <taxon>Fungi</taxon>
        <taxon>Fungi incertae sedis</taxon>
        <taxon>Zoopagomycota</taxon>
        <taxon>Kickxellomycotina</taxon>
        <taxon>Kickxellomycetes</taxon>
        <taxon>Kickxellales</taxon>
        <taxon>Kickxellaceae</taxon>
        <taxon>Coemansia</taxon>
    </lineage>
</organism>
<dbReference type="InterPro" id="IPR027417">
    <property type="entry name" value="P-loop_NTPase"/>
</dbReference>
<sequence length="310" mass="33918">MSTQFDLGGGIDEFDLDSIDVDMLDDFLDDELDTAPAQAPAKTAPFALQASTKPAQQHQRSPPKKPQYTHGAKHNQLTIDSLFGRNGSATTTYQRGPPPKRPAGAIDSGTGAADLKQPPAKAVRLGESQTKWSAETIDIDSDYGDLMEDLVVDDLLDESTWQEPGPPTQAPLPLSLKRQQASPLRPKQPLQMFQARELGFKSHGDNTLVEETHAMDRDAMQTYLYPLLGGQPARAYQQGAIQRCLFQNTLVALPTGMGKTLIAVVVMANYARWFPNSLAIFLAPTKPLVAQQMQACKGMIYAILSKARER</sequence>
<keyword evidence="4" id="KW-0067">ATP-binding</keyword>
<comment type="caution">
    <text evidence="8">The sequence shown here is derived from an EMBL/GenBank/DDBJ whole genome shotgun (WGS) entry which is preliminary data.</text>
</comment>
<feature type="compositionally biased region" description="Polar residues" evidence="6">
    <location>
        <begin position="49"/>
        <end position="60"/>
    </location>
</feature>
<comment type="similarity">
    <text evidence="5">Belongs to the DEAD box helicase family. DEAH subfamily. FANCM sub-subfamily.</text>
</comment>
<proteinExistence type="inferred from homology"/>
<keyword evidence="1" id="KW-0547">Nucleotide-binding</keyword>
<comment type="subcellular location">
    <subcellularLocation>
        <location evidence="5">Nucleus</location>
    </subcellularLocation>
</comment>
<dbReference type="Gene3D" id="3.40.50.300">
    <property type="entry name" value="P-loop containing nucleotide triphosphate hydrolases"/>
    <property type="match status" value="1"/>
</dbReference>
<dbReference type="PANTHER" id="PTHR14025:SF20">
    <property type="entry name" value="FANCONI ANEMIA GROUP M PROTEIN"/>
    <property type="match status" value="1"/>
</dbReference>
<evidence type="ECO:0000256" key="6">
    <source>
        <dbReference type="SAM" id="MobiDB-lite"/>
    </source>
</evidence>
<comment type="function">
    <text evidence="5">ATP-dependent DNA helicase involved in DNA damage repair by homologous recombination and in genome maintenance. Capable of unwinding D-loops. Plays a role in limiting crossover recombinants during mitotic DNA double-strand break (DSB) repair. Component of a FANCM-MHF complex which promotes gene conversion at blocked replication forks, probably by reversal of the stalled fork.</text>
</comment>
<feature type="compositionally biased region" description="Low complexity" evidence="6">
    <location>
        <begin position="35"/>
        <end position="47"/>
    </location>
</feature>
<evidence type="ECO:0000256" key="3">
    <source>
        <dbReference type="ARBA" id="ARBA00022806"/>
    </source>
</evidence>
<evidence type="ECO:0000256" key="4">
    <source>
        <dbReference type="ARBA" id="ARBA00022840"/>
    </source>
</evidence>
<keyword evidence="9" id="KW-1185">Reference proteome</keyword>
<dbReference type="Pfam" id="PF00270">
    <property type="entry name" value="DEAD"/>
    <property type="match status" value="1"/>
</dbReference>
<accession>A0A9W8G7X9</accession>
<keyword evidence="2 8" id="KW-0378">Hydrolase</keyword>
<dbReference type="PROSITE" id="PS51192">
    <property type="entry name" value="HELICASE_ATP_BIND_1"/>
    <property type="match status" value="1"/>
</dbReference>
<dbReference type="GO" id="GO:0005634">
    <property type="term" value="C:nucleus"/>
    <property type="evidence" value="ECO:0007669"/>
    <property type="project" value="UniProtKB-SubCell"/>
</dbReference>
<feature type="domain" description="Helicase ATP-binding" evidence="7">
    <location>
        <begin position="240"/>
        <end position="310"/>
    </location>
</feature>
<dbReference type="EMBL" id="JANBTX010000903">
    <property type="protein sequence ID" value="KAJ2678341.1"/>
    <property type="molecule type" value="Genomic_DNA"/>
</dbReference>
<dbReference type="GO" id="GO:0043138">
    <property type="term" value="F:3'-5' DNA helicase activity"/>
    <property type="evidence" value="ECO:0007669"/>
    <property type="project" value="TreeGrafter"/>
</dbReference>
<dbReference type="PANTHER" id="PTHR14025">
    <property type="entry name" value="FANCONI ANEMIA GROUP M FANCM FAMILY MEMBER"/>
    <property type="match status" value="1"/>
</dbReference>